<name>A0A1J5PFX9_9ZZZZ</name>
<evidence type="ECO:0000313" key="1">
    <source>
        <dbReference type="EMBL" id="OIQ66727.1"/>
    </source>
</evidence>
<reference evidence="1" key="1">
    <citation type="submission" date="2016-10" db="EMBL/GenBank/DDBJ databases">
        <title>Sequence of Gallionella enrichment culture.</title>
        <authorList>
            <person name="Poehlein A."/>
            <person name="Muehling M."/>
            <person name="Daniel R."/>
        </authorList>
    </citation>
    <scope>NUCLEOTIDE SEQUENCE</scope>
</reference>
<accession>A0A1J5PFX9</accession>
<gene>
    <name evidence="1" type="ORF">GALL_517000</name>
</gene>
<comment type="caution">
    <text evidence="1">The sequence shown here is derived from an EMBL/GenBank/DDBJ whole genome shotgun (WGS) entry which is preliminary data.</text>
</comment>
<dbReference type="EMBL" id="MLJW01006402">
    <property type="protein sequence ID" value="OIQ66727.1"/>
    <property type="molecule type" value="Genomic_DNA"/>
</dbReference>
<protein>
    <submittedName>
        <fullName evidence="1">Uncharacterized protein</fullName>
    </submittedName>
</protein>
<dbReference type="AlphaFoldDB" id="A0A1J5PFX9"/>
<organism evidence="1">
    <name type="scientific">mine drainage metagenome</name>
    <dbReference type="NCBI Taxonomy" id="410659"/>
    <lineage>
        <taxon>unclassified sequences</taxon>
        <taxon>metagenomes</taxon>
        <taxon>ecological metagenomes</taxon>
    </lineage>
</organism>
<proteinExistence type="predicted"/>
<sequence>MAFVLARVVAGFVFLQPGGIHHHYPGQCPAGGSGDDLAAKTAFDQQRQPAAVVQMSVGEQHIIYGGRVEAEGLAVLFVQLMSALIHAAVDQDILAGAADHVAGAGDAAVGAMKGYVHFDSPVWLRGARPSLASSAKMRRVVARTLSGLRLIESMPSSTRNSAISG</sequence>